<gene>
    <name evidence="3" type="ordered locus">BN6_67340</name>
</gene>
<evidence type="ECO:0000313" key="3">
    <source>
        <dbReference type="EMBL" id="CCH33971.1"/>
    </source>
</evidence>
<dbReference type="STRING" id="1179773.BN6_67340"/>
<dbReference type="EMBL" id="HE804045">
    <property type="protein sequence ID" value="CCH33971.1"/>
    <property type="molecule type" value="Genomic_DNA"/>
</dbReference>
<evidence type="ECO:0000256" key="1">
    <source>
        <dbReference type="SAM" id="MobiDB-lite"/>
    </source>
</evidence>
<dbReference type="Proteomes" id="UP000006281">
    <property type="component" value="Chromosome"/>
</dbReference>
<reference evidence="3 4" key="1">
    <citation type="journal article" date="2012" name="BMC Genomics">
        <title>Complete genome sequence of Saccharothrix espanaensis DSM 44229T and comparison to the other completely sequenced Pseudonocardiaceae.</title>
        <authorList>
            <person name="Strobel T."/>
            <person name="Al-Dilaimi A."/>
            <person name="Blom J."/>
            <person name="Gessner A."/>
            <person name="Kalinowski J."/>
            <person name="Luzhetska M."/>
            <person name="Puhler A."/>
            <person name="Szczepanowski R."/>
            <person name="Bechthold A."/>
            <person name="Ruckert C."/>
        </authorList>
    </citation>
    <scope>NUCLEOTIDE SEQUENCE [LARGE SCALE GENOMIC DNA]</scope>
    <source>
        <strain evidence="4">ATCC 51144 / DSM 44229 / JCM 9112 / NBRC 15066 / NRRL 15764</strain>
    </source>
</reference>
<organism evidence="3 4">
    <name type="scientific">Saccharothrix espanaensis (strain ATCC 51144 / DSM 44229 / JCM 9112 / NBRC 15066 / NRRL 15764)</name>
    <dbReference type="NCBI Taxonomy" id="1179773"/>
    <lineage>
        <taxon>Bacteria</taxon>
        <taxon>Bacillati</taxon>
        <taxon>Actinomycetota</taxon>
        <taxon>Actinomycetes</taxon>
        <taxon>Pseudonocardiales</taxon>
        <taxon>Pseudonocardiaceae</taxon>
        <taxon>Saccharothrix</taxon>
    </lineage>
</organism>
<sequence length="368" mass="39620">MKRVAVLAVGGVLAAILLAWVTGLGAWPGWVGVAFTIVVFVLVLASGWSAWSEQPPVVARDFTLASPPAAPRPELSIDQVRVSSSDPDYRFLLSAVVCWRPRPNTGRPLPADPADVAKREVIARTSQITSAGDPAEYDLVQHQVDSALAAPTPDRTGVIDVWAHSVTLALTEEDLQRQSQLATVRKDEQVWEHSRKYRRNVQRYLRDEVLGDPGSGVVWYLAKDPDRIKDAVDVIGAFAQLSAAANNRVVDAAFEHLVGTGRATPVAESEPLPRDALDDAADGVRTLVSTLLPSDSGPERGYFAYRLAEMVARFGGSDLADRIRADYGVTDLADDPVEPEGNGASPSVGPEVLSAPLFEPLRPPREGP</sequence>
<keyword evidence="2" id="KW-0812">Transmembrane</keyword>
<dbReference type="AlphaFoldDB" id="K0K6L0"/>
<dbReference type="PATRIC" id="fig|1179773.3.peg.6790"/>
<proteinExistence type="predicted"/>
<feature type="transmembrane region" description="Helical" evidence="2">
    <location>
        <begin position="29"/>
        <end position="51"/>
    </location>
</feature>
<name>K0K6L0_SACES</name>
<evidence type="ECO:0000256" key="2">
    <source>
        <dbReference type="SAM" id="Phobius"/>
    </source>
</evidence>
<keyword evidence="2" id="KW-1133">Transmembrane helix</keyword>
<keyword evidence="4" id="KW-1185">Reference proteome</keyword>
<evidence type="ECO:0000313" key="4">
    <source>
        <dbReference type="Proteomes" id="UP000006281"/>
    </source>
</evidence>
<protein>
    <submittedName>
        <fullName evidence="3">Putative secreted protein</fullName>
    </submittedName>
</protein>
<dbReference type="eggNOG" id="ENOG5031D4Y">
    <property type="taxonomic scope" value="Bacteria"/>
</dbReference>
<feature type="region of interest" description="Disordered" evidence="1">
    <location>
        <begin position="331"/>
        <end position="368"/>
    </location>
</feature>
<dbReference type="OrthoDB" id="3422149at2"/>
<dbReference type="RefSeq" id="WP_015104082.1">
    <property type="nucleotide sequence ID" value="NC_019673.1"/>
</dbReference>
<dbReference type="HOGENOM" id="CLU_048736_0_0_11"/>
<dbReference type="KEGG" id="sesp:BN6_67340"/>
<keyword evidence="2" id="KW-0472">Membrane</keyword>
<accession>K0K6L0</accession>
<dbReference type="BioCyc" id="SESP1179773:BN6_RS42645-MONOMER"/>